<name>A0ABW5E3E8_9BACT</name>
<gene>
    <name evidence="4" type="ORF">ACFSQZ_02835</name>
</gene>
<dbReference type="InterPro" id="IPR051534">
    <property type="entry name" value="CBASS_pafABC_assoc_protein"/>
</dbReference>
<evidence type="ECO:0000259" key="1">
    <source>
        <dbReference type="Pfam" id="PF08279"/>
    </source>
</evidence>
<organism evidence="4 5">
    <name type="scientific">Rubritalea spongiae</name>
    <dbReference type="NCBI Taxonomy" id="430797"/>
    <lineage>
        <taxon>Bacteria</taxon>
        <taxon>Pseudomonadati</taxon>
        <taxon>Verrucomicrobiota</taxon>
        <taxon>Verrucomicrobiia</taxon>
        <taxon>Verrucomicrobiales</taxon>
        <taxon>Rubritaleaceae</taxon>
        <taxon>Rubritalea</taxon>
    </lineage>
</organism>
<evidence type="ECO:0000259" key="3">
    <source>
        <dbReference type="Pfam" id="PF25583"/>
    </source>
</evidence>
<dbReference type="InterPro" id="IPR028349">
    <property type="entry name" value="PafC-like"/>
</dbReference>
<dbReference type="InterPro" id="IPR036388">
    <property type="entry name" value="WH-like_DNA-bd_sf"/>
</dbReference>
<feature type="domain" description="Helix-turn-helix type 11" evidence="1">
    <location>
        <begin position="9"/>
        <end position="58"/>
    </location>
</feature>
<dbReference type="InterPro" id="IPR026881">
    <property type="entry name" value="WYL_dom"/>
</dbReference>
<dbReference type="SUPFAM" id="SSF46785">
    <property type="entry name" value="Winged helix' DNA-binding domain"/>
    <property type="match status" value="1"/>
</dbReference>
<dbReference type="InterPro" id="IPR057727">
    <property type="entry name" value="WCX_dom"/>
</dbReference>
<keyword evidence="5" id="KW-1185">Reference proteome</keyword>
<dbReference type="PROSITE" id="PS52050">
    <property type="entry name" value="WYL"/>
    <property type="match status" value="1"/>
</dbReference>
<evidence type="ECO:0000259" key="2">
    <source>
        <dbReference type="Pfam" id="PF13280"/>
    </source>
</evidence>
<dbReference type="InterPro" id="IPR036390">
    <property type="entry name" value="WH_DNA-bd_sf"/>
</dbReference>
<dbReference type="RefSeq" id="WP_377093101.1">
    <property type="nucleotide sequence ID" value="NZ_JBHSJM010000001.1"/>
</dbReference>
<dbReference type="PIRSF" id="PIRSF016838">
    <property type="entry name" value="PafC"/>
    <property type="match status" value="1"/>
</dbReference>
<dbReference type="Pfam" id="PF08279">
    <property type="entry name" value="HTH_11"/>
    <property type="match status" value="1"/>
</dbReference>
<proteinExistence type="predicted"/>
<sequence>MNRVDRLVAIILLLQSKRQITAEAIALHFEVSVRTIYRDITALGEAGVPVIAEVGRGYSLMHGYHLPPVMFSQQEAMAIATASVLVQGITDPSVVASMQSAVLKIQAVLPKELLESLEKLEQRTSFFQHDSHSAPHQIDIACVQQAMVERKIILLDYQDRMGNTTSRPVEPLELVHYQNRWHLLSWCKMRNDFRDFRLDRVTGYTLTEQSYEYRDHQTISDCIQSWIANEPKQCVQVAFSRWALDRAQREWSFGIRTLSEQADTVIVELVTGELEWLANWLLSFGTAVQVINSPALQTILVQRAQELATHHTPSS</sequence>
<comment type="caution">
    <text evidence="4">The sequence shown here is derived from an EMBL/GenBank/DDBJ whole genome shotgun (WGS) entry which is preliminary data.</text>
</comment>
<dbReference type="Gene3D" id="1.10.10.10">
    <property type="entry name" value="Winged helix-like DNA-binding domain superfamily/Winged helix DNA-binding domain"/>
    <property type="match status" value="1"/>
</dbReference>
<dbReference type="PANTHER" id="PTHR34580">
    <property type="match status" value="1"/>
</dbReference>
<dbReference type="EMBL" id="JBHUJC010000009">
    <property type="protein sequence ID" value="MFD2275395.1"/>
    <property type="molecule type" value="Genomic_DNA"/>
</dbReference>
<dbReference type="Proteomes" id="UP001597297">
    <property type="component" value="Unassembled WGS sequence"/>
</dbReference>
<reference evidence="5" key="1">
    <citation type="journal article" date="2019" name="Int. J. Syst. Evol. Microbiol.">
        <title>The Global Catalogue of Microorganisms (GCM) 10K type strain sequencing project: providing services to taxonomists for standard genome sequencing and annotation.</title>
        <authorList>
            <consortium name="The Broad Institute Genomics Platform"/>
            <consortium name="The Broad Institute Genome Sequencing Center for Infectious Disease"/>
            <person name="Wu L."/>
            <person name="Ma J."/>
        </authorList>
    </citation>
    <scope>NUCLEOTIDE SEQUENCE [LARGE SCALE GENOMIC DNA]</scope>
    <source>
        <strain evidence="5">JCM 16545</strain>
    </source>
</reference>
<dbReference type="InterPro" id="IPR013196">
    <property type="entry name" value="HTH_11"/>
</dbReference>
<protein>
    <submittedName>
        <fullName evidence="4">Helix-turn-helix transcriptional regulator</fullName>
    </submittedName>
</protein>
<evidence type="ECO:0000313" key="5">
    <source>
        <dbReference type="Proteomes" id="UP001597297"/>
    </source>
</evidence>
<dbReference type="Pfam" id="PF25583">
    <property type="entry name" value="WCX"/>
    <property type="match status" value="1"/>
</dbReference>
<accession>A0ABW5E3E8</accession>
<evidence type="ECO:0000313" key="4">
    <source>
        <dbReference type="EMBL" id="MFD2275395.1"/>
    </source>
</evidence>
<dbReference type="PANTHER" id="PTHR34580:SF3">
    <property type="entry name" value="PROTEIN PAFB"/>
    <property type="match status" value="1"/>
</dbReference>
<dbReference type="Pfam" id="PF13280">
    <property type="entry name" value="WYL"/>
    <property type="match status" value="1"/>
</dbReference>
<feature type="domain" description="WCX" evidence="3">
    <location>
        <begin position="251"/>
        <end position="308"/>
    </location>
</feature>
<feature type="domain" description="WYL" evidence="2">
    <location>
        <begin position="143"/>
        <end position="205"/>
    </location>
</feature>